<accession>A0A834JT78</accession>
<proteinExistence type="predicted"/>
<evidence type="ECO:0000313" key="2">
    <source>
        <dbReference type="Proteomes" id="UP000600918"/>
    </source>
</evidence>
<comment type="caution">
    <text evidence="1">The sequence shown here is derived from an EMBL/GenBank/DDBJ whole genome shotgun (WGS) entry which is preliminary data.</text>
</comment>
<name>A0A834JT78_VESPE</name>
<evidence type="ECO:0000313" key="1">
    <source>
        <dbReference type="EMBL" id="KAF7394328.1"/>
    </source>
</evidence>
<sequence>MGFEKAVDRSIEILNKSKVSWTSISKRSIVVQSPSQRYIPYHTLNGIEVKQLVLVVIGLLTKICYTVAESGGWQGISTNYGLSYGGHDDISLHNSYGNIHQDVSSYGSYDSYGGGGHGLNSGLDHGLYEGHSQHHYGVQTVPISEHVEITKPVPVPVVKNIGVPVAQPVAIPVPRPVAIGIPQPYPVHVPIAKPVAIPVVKTVAVPVEKKVPYPVEKVIPVPVEKAVPITIEKHVPVPVEKPYPIHIPIYKHIFHRIKSHGHGWSH</sequence>
<organism evidence="1 2">
    <name type="scientific">Vespula pensylvanica</name>
    <name type="common">Western yellow jacket</name>
    <name type="synonym">Wasp</name>
    <dbReference type="NCBI Taxonomy" id="30213"/>
    <lineage>
        <taxon>Eukaryota</taxon>
        <taxon>Metazoa</taxon>
        <taxon>Ecdysozoa</taxon>
        <taxon>Arthropoda</taxon>
        <taxon>Hexapoda</taxon>
        <taxon>Insecta</taxon>
        <taxon>Pterygota</taxon>
        <taxon>Neoptera</taxon>
        <taxon>Endopterygota</taxon>
        <taxon>Hymenoptera</taxon>
        <taxon>Apocrita</taxon>
        <taxon>Aculeata</taxon>
        <taxon>Vespoidea</taxon>
        <taxon>Vespidae</taxon>
        <taxon>Vespinae</taxon>
        <taxon>Vespula</taxon>
    </lineage>
</organism>
<reference evidence="1" key="1">
    <citation type="journal article" date="2020" name="G3 (Bethesda)">
        <title>High-Quality Assemblies for Three Invasive Social Wasps from the &lt;i&gt;Vespula&lt;/i&gt; Genus.</title>
        <authorList>
            <person name="Harrop T.W.R."/>
            <person name="Guhlin J."/>
            <person name="McLaughlin G.M."/>
            <person name="Permina E."/>
            <person name="Stockwell P."/>
            <person name="Gilligan J."/>
            <person name="Le Lec M.F."/>
            <person name="Gruber M.A.M."/>
            <person name="Quinn O."/>
            <person name="Lovegrove M."/>
            <person name="Duncan E.J."/>
            <person name="Remnant E.J."/>
            <person name="Van Eeckhoven J."/>
            <person name="Graham B."/>
            <person name="Knapp R.A."/>
            <person name="Langford K.W."/>
            <person name="Kronenberg Z."/>
            <person name="Press M.O."/>
            <person name="Eacker S.M."/>
            <person name="Wilson-Rankin E.E."/>
            <person name="Purcell J."/>
            <person name="Lester P.J."/>
            <person name="Dearden P.K."/>
        </authorList>
    </citation>
    <scope>NUCLEOTIDE SEQUENCE</scope>
    <source>
        <strain evidence="1">Volc-1</strain>
    </source>
</reference>
<gene>
    <name evidence="1" type="ORF">H0235_016923</name>
</gene>
<dbReference type="EMBL" id="JACSDY010000021">
    <property type="protein sequence ID" value="KAF7394328.1"/>
    <property type="molecule type" value="Genomic_DNA"/>
</dbReference>
<protein>
    <submittedName>
        <fullName evidence="1">Uncharacterized protein</fullName>
    </submittedName>
</protein>
<dbReference type="AlphaFoldDB" id="A0A834JT78"/>
<keyword evidence="2" id="KW-1185">Reference proteome</keyword>
<dbReference type="Proteomes" id="UP000600918">
    <property type="component" value="Unassembled WGS sequence"/>
</dbReference>